<accession>A0ABD5ML56</accession>
<keyword evidence="2" id="KW-1003">Cell membrane</keyword>
<keyword evidence="8" id="KW-1185">Reference proteome</keyword>
<dbReference type="EMBL" id="JBHMAJ010000006">
    <property type="protein sequence ID" value="MFB9824247.1"/>
    <property type="molecule type" value="Genomic_DNA"/>
</dbReference>
<organism evidence="7 8">
    <name type="scientific">Halobaculum roseum</name>
    <dbReference type="NCBI Taxonomy" id="2175149"/>
    <lineage>
        <taxon>Archaea</taxon>
        <taxon>Methanobacteriati</taxon>
        <taxon>Methanobacteriota</taxon>
        <taxon>Stenosarchaea group</taxon>
        <taxon>Halobacteria</taxon>
        <taxon>Halobacteriales</taxon>
        <taxon>Haloferacaceae</taxon>
        <taxon>Halobaculum</taxon>
    </lineage>
</organism>
<evidence type="ECO:0000313" key="8">
    <source>
        <dbReference type="Proteomes" id="UP001589595"/>
    </source>
</evidence>
<feature type="transmembrane region" description="Helical" evidence="6">
    <location>
        <begin position="190"/>
        <end position="211"/>
    </location>
</feature>
<feature type="transmembrane region" description="Helical" evidence="6">
    <location>
        <begin position="161"/>
        <end position="184"/>
    </location>
</feature>
<dbReference type="InterPro" id="IPR050833">
    <property type="entry name" value="Poly_Biosynth_Transport"/>
</dbReference>
<keyword evidence="3 6" id="KW-0812">Transmembrane</keyword>
<protein>
    <submittedName>
        <fullName evidence="7">Flippase</fullName>
    </submittedName>
</protein>
<evidence type="ECO:0000256" key="6">
    <source>
        <dbReference type="SAM" id="Phobius"/>
    </source>
</evidence>
<evidence type="ECO:0000313" key="7">
    <source>
        <dbReference type="EMBL" id="MFB9824247.1"/>
    </source>
</evidence>
<feature type="transmembrane region" description="Helical" evidence="6">
    <location>
        <begin position="128"/>
        <end position="149"/>
    </location>
</feature>
<evidence type="ECO:0000256" key="5">
    <source>
        <dbReference type="ARBA" id="ARBA00023136"/>
    </source>
</evidence>
<evidence type="ECO:0000256" key="2">
    <source>
        <dbReference type="ARBA" id="ARBA00022475"/>
    </source>
</evidence>
<dbReference type="Proteomes" id="UP001589595">
    <property type="component" value="Unassembled WGS sequence"/>
</dbReference>
<dbReference type="AlphaFoldDB" id="A0ABD5ML56"/>
<dbReference type="CDD" id="cd13128">
    <property type="entry name" value="MATE_Wzx_like"/>
    <property type="match status" value="1"/>
</dbReference>
<feature type="transmembrane region" description="Helical" evidence="6">
    <location>
        <begin position="312"/>
        <end position="335"/>
    </location>
</feature>
<dbReference type="GO" id="GO:0005886">
    <property type="term" value="C:plasma membrane"/>
    <property type="evidence" value="ECO:0007669"/>
    <property type="project" value="UniProtKB-SubCell"/>
</dbReference>
<evidence type="ECO:0000256" key="4">
    <source>
        <dbReference type="ARBA" id="ARBA00022989"/>
    </source>
</evidence>
<dbReference type="RefSeq" id="WP_222922604.1">
    <property type="nucleotide sequence ID" value="NZ_CP082286.1"/>
</dbReference>
<sequence>MNEKSEDGIINSSLGSITQGASIHFIGKVISNILGFILNALLTRGLGATQYGLYAYGNTIITISAALARMGSGKAVLRFLPAYDDRPQRQNKVIGLAYLTSFLSGIFLGVILYVTAPLISTHTLRNPLLVDVIRVLAIVLPFNTAFKLTNAIFRAKERMEYLVLVGQILRPLSYITVVTIALGVGYLLDGVIFGIAVASVLLFGISLHILVNRLGMTPNIWENNEKDIKSFYNYSLPLVLKDVGQLLYKRVDIIMVGILLIESDVGIYKVGWLIAGVITLPLGAFNQIFPPVASRLYSKNNMGELNSVYKRITRWTLTIAIPPALIAVVYGQEILGIFGPEFTKGVLVLALFTTAQLTNCAVGPTGFLLMMTDHQYLSMLNQGALGILNIVLNYIFILRFGLIGAAIATGGVLAFINLLRVWEIWHLESLFPYNSKILKPVAAGIISGVIMYVMSLLLSGYILLISGIVLGCSAFVLLLYTLGIEEEDLTFFKNQIIQ</sequence>
<feature type="transmembrane region" description="Helical" evidence="6">
    <location>
        <begin position="21"/>
        <end position="41"/>
    </location>
</feature>
<dbReference type="GeneID" id="67209919"/>
<comment type="subcellular location">
    <subcellularLocation>
        <location evidence="1">Cell membrane</location>
        <topology evidence="1">Multi-pass membrane protein</topology>
    </subcellularLocation>
</comment>
<gene>
    <name evidence="7" type="ORF">ACFFOL_08710</name>
</gene>
<dbReference type="PANTHER" id="PTHR30250:SF27">
    <property type="entry name" value="POLYSACCHARIDE BIOSYNTHESIS PROTEIN"/>
    <property type="match status" value="1"/>
</dbReference>
<feature type="transmembrane region" description="Helical" evidence="6">
    <location>
        <begin position="461"/>
        <end position="483"/>
    </location>
</feature>
<dbReference type="PANTHER" id="PTHR30250">
    <property type="entry name" value="PST FAMILY PREDICTED COLANIC ACID TRANSPORTER"/>
    <property type="match status" value="1"/>
</dbReference>
<evidence type="ECO:0000256" key="3">
    <source>
        <dbReference type="ARBA" id="ARBA00022692"/>
    </source>
</evidence>
<feature type="transmembrane region" description="Helical" evidence="6">
    <location>
        <begin position="53"/>
        <end position="72"/>
    </location>
</feature>
<dbReference type="InterPro" id="IPR002797">
    <property type="entry name" value="Polysacc_synth"/>
</dbReference>
<feature type="transmembrane region" description="Helical" evidence="6">
    <location>
        <begin position="270"/>
        <end position="292"/>
    </location>
</feature>
<reference evidence="7" key="1">
    <citation type="submission" date="2024-09" db="EMBL/GenBank/DDBJ databases">
        <authorList>
            <person name="Sun Q."/>
        </authorList>
    </citation>
    <scope>NUCLEOTIDE SEQUENCE [LARGE SCALE GENOMIC DNA]</scope>
    <source>
        <strain evidence="7">JCM 31273</strain>
    </source>
</reference>
<feature type="transmembrane region" description="Helical" evidence="6">
    <location>
        <begin position="437"/>
        <end position="455"/>
    </location>
</feature>
<name>A0ABD5ML56_9EURY</name>
<evidence type="ECO:0000256" key="1">
    <source>
        <dbReference type="ARBA" id="ARBA00004651"/>
    </source>
</evidence>
<feature type="transmembrane region" description="Helical" evidence="6">
    <location>
        <begin position="93"/>
        <end position="116"/>
    </location>
</feature>
<dbReference type="Pfam" id="PF01943">
    <property type="entry name" value="Polysacc_synt"/>
    <property type="match status" value="1"/>
</dbReference>
<feature type="transmembrane region" description="Helical" evidence="6">
    <location>
        <begin position="391"/>
        <end position="416"/>
    </location>
</feature>
<comment type="caution">
    <text evidence="7">The sequence shown here is derived from an EMBL/GenBank/DDBJ whole genome shotgun (WGS) entry which is preliminary data.</text>
</comment>
<keyword evidence="5 6" id="KW-0472">Membrane</keyword>
<feature type="transmembrane region" description="Helical" evidence="6">
    <location>
        <begin position="347"/>
        <end position="371"/>
    </location>
</feature>
<keyword evidence="4 6" id="KW-1133">Transmembrane helix</keyword>
<proteinExistence type="predicted"/>